<sequence length="288" mass="29785">MARNTGQPARTLGSVSIRAREHPDSTAVLTWICEHITDLDITGEPGGDVFLVVDEPETAAEHTDHGRPGVHVATGPPLPTPPSGGAGVWCLAAPEWLGSGSAAGLRSVGSAIPRRSPRWRSGDVVLAHIVVPPAAEADRVECLTREILALAASLPASVTLRVSVQGSLGEDWAPRLAAAAERIEITRSDGRLVLDGVRAAAVSPSPVAFGQAQYARVPMLALPALDEGQEIVAGAASLLAAPREAGDTPPGPLFGTSVLAGDASARDMDGRALQRVARQLRQLVLAPL</sequence>
<evidence type="ECO:0000313" key="2">
    <source>
        <dbReference type="Proteomes" id="UP001500058"/>
    </source>
</evidence>
<dbReference type="EMBL" id="BAAATJ010000017">
    <property type="protein sequence ID" value="GAA2405445.1"/>
    <property type="molecule type" value="Genomic_DNA"/>
</dbReference>
<dbReference type="Proteomes" id="UP001500058">
    <property type="component" value="Unassembled WGS sequence"/>
</dbReference>
<organism evidence="1 2">
    <name type="scientific">Streptomyces glaucosporus</name>
    <dbReference type="NCBI Taxonomy" id="284044"/>
    <lineage>
        <taxon>Bacteria</taxon>
        <taxon>Bacillati</taxon>
        <taxon>Actinomycetota</taxon>
        <taxon>Actinomycetes</taxon>
        <taxon>Kitasatosporales</taxon>
        <taxon>Streptomycetaceae</taxon>
        <taxon>Streptomyces</taxon>
    </lineage>
</organism>
<reference evidence="1 2" key="1">
    <citation type="journal article" date="2019" name="Int. J. Syst. Evol. Microbiol.">
        <title>The Global Catalogue of Microorganisms (GCM) 10K type strain sequencing project: providing services to taxonomists for standard genome sequencing and annotation.</title>
        <authorList>
            <consortium name="The Broad Institute Genomics Platform"/>
            <consortium name="The Broad Institute Genome Sequencing Center for Infectious Disease"/>
            <person name="Wu L."/>
            <person name="Ma J."/>
        </authorList>
    </citation>
    <scope>NUCLEOTIDE SEQUENCE [LARGE SCALE GENOMIC DNA]</scope>
    <source>
        <strain evidence="1 2">JCM 6921</strain>
    </source>
</reference>
<proteinExistence type="predicted"/>
<keyword evidence="2" id="KW-1185">Reference proteome</keyword>
<protein>
    <submittedName>
        <fullName evidence="1">Uncharacterized protein</fullName>
    </submittedName>
</protein>
<gene>
    <name evidence="1" type="ORF">GCM10010420_36530</name>
</gene>
<name>A0ABN3IIH7_9ACTN</name>
<comment type="caution">
    <text evidence="1">The sequence shown here is derived from an EMBL/GenBank/DDBJ whole genome shotgun (WGS) entry which is preliminary data.</text>
</comment>
<dbReference type="RefSeq" id="WP_344632122.1">
    <property type="nucleotide sequence ID" value="NZ_BAAATJ010000017.1"/>
</dbReference>
<accession>A0ABN3IIH7</accession>
<evidence type="ECO:0000313" key="1">
    <source>
        <dbReference type="EMBL" id="GAA2405445.1"/>
    </source>
</evidence>